<dbReference type="PANTHER" id="PTHR28004:SF2">
    <property type="entry name" value="D-SERINE DEHYDRATASE"/>
    <property type="match status" value="1"/>
</dbReference>
<keyword evidence="5" id="KW-1185">Reference proteome</keyword>
<name>A0A5C6LZL4_9BACT</name>
<evidence type="ECO:0000259" key="3">
    <source>
        <dbReference type="SMART" id="SM01119"/>
    </source>
</evidence>
<dbReference type="RefSeq" id="WP_146303604.1">
    <property type="nucleotide sequence ID" value="NZ_VOHS01000002.1"/>
</dbReference>
<proteinExistence type="inferred from homology"/>
<dbReference type="Proteomes" id="UP000318815">
    <property type="component" value="Unassembled WGS sequence"/>
</dbReference>
<accession>A0A5C6LZL4</accession>
<dbReference type="InterPro" id="IPR029066">
    <property type="entry name" value="PLP-binding_barrel"/>
</dbReference>
<keyword evidence="2" id="KW-0456">Lyase</keyword>
<comment type="caution">
    <text evidence="4">The sequence shown here is derived from an EMBL/GenBank/DDBJ whole genome shotgun (WGS) entry which is preliminary data.</text>
</comment>
<dbReference type="GO" id="GO:0036088">
    <property type="term" value="P:D-serine catabolic process"/>
    <property type="evidence" value="ECO:0007669"/>
    <property type="project" value="TreeGrafter"/>
</dbReference>
<dbReference type="EMBL" id="VOHS01000002">
    <property type="protein sequence ID" value="TWW02117.1"/>
    <property type="molecule type" value="Genomic_DNA"/>
</dbReference>
<dbReference type="Pfam" id="PF01168">
    <property type="entry name" value="Ala_racemase_N"/>
    <property type="match status" value="1"/>
</dbReference>
<feature type="domain" description="D-serine dehydratase-like" evidence="3">
    <location>
        <begin position="260"/>
        <end position="349"/>
    </location>
</feature>
<evidence type="ECO:0000256" key="2">
    <source>
        <dbReference type="ARBA" id="ARBA00023239"/>
    </source>
</evidence>
<dbReference type="InterPro" id="IPR051466">
    <property type="entry name" value="D-amino_acid_metab_enzyme"/>
</dbReference>
<sequence length="368" mass="40392">MWYELHNINTIDTPAVLVYPERMLENIRLLKQTVGDVQRLRPHIKTSKMIEAVQLLQGEGINKFKCATIAEAEMLGLAGAGDVLLAYQPVGPKVDRLLQIVEQYPDTKYACLVDNSASAIAIAATFATAQRNLPVYLDLNVGMNRTGIEPGPGTEAQDLYQELLHLPGITPVGLHAYDGHLHDTEFELRREKCNAGFAPVIALAAAITEAGAPAPQIIAGGTPTYAIHAERPGVECSPGTFIFQDWGYHKLHPEQHFDFAAAVITRVISVIDAKHICVDLGHKAVASENPQPRIYFLNAPDAELLGHSEEHMVVKVPDTSLYPVGTVLYGIPMHICPTVALHERVGVVENNNCVAWWKVIARDRKIMI</sequence>
<reference evidence="4 5" key="1">
    <citation type="submission" date="2019-08" db="EMBL/GenBank/DDBJ databases">
        <title>Whole genome sequencing of chitin degrading bacteria Chitinophaga pinensis YS16.</title>
        <authorList>
            <person name="Singh R.P."/>
            <person name="Manchanda G."/>
            <person name="Maurya I.K."/>
            <person name="Joshi N.K."/>
            <person name="Srivastava A.K."/>
        </authorList>
    </citation>
    <scope>NUCLEOTIDE SEQUENCE [LARGE SCALE GENOMIC DNA]</scope>
    <source>
        <strain evidence="4 5">YS-16</strain>
    </source>
</reference>
<dbReference type="OrthoDB" id="9788869at2"/>
<dbReference type="GO" id="GO:0008721">
    <property type="term" value="F:D-serine ammonia-lyase activity"/>
    <property type="evidence" value="ECO:0007669"/>
    <property type="project" value="TreeGrafter"/>
</dbReference>
<dbReference type="SUPFAM" id="SSF51419">
    <property type="entry name" value="PLP-binding barrel"/>
    <property type="match status" value="1"/>
</dbReference>
<dbReference type="InterPro" id="IPR026956">
    <property type="entry name" value="D-ser_dehydrat-like_dom"/>
</dbReference>
<evidence type="ECO:0000256" key="1">
    <source>
        <dbReference type="ARBA" id="ARBA00005323"/>
    </source>
</evidence>
<comment type="similarity">
    <text evidence="1">Belongs to the DSD1 family.</text>
</comment>
<dbReference type="PANTHER" id="PTHR28004">
    <property type="entry name" value="ZGC:162816-RELATED"/>
    <property type="match status" value="1"/>
</dbReference>
<dbReference type="InterPro" id="IPR001608">
    <property type="entry name" value="Ala_racemase_N"/>
</dbReference>
<dbReference type="SMART" id="SM01119">
    <property type="entry name" value="D-ser_dehydrat"/>
    <property type="match status" value="1"/>
</dbReference>
<gene>
    <name evidence="4" type="ORF">FEF09_02950</name>
</gene>
<organism evidence="4 5">
    <name type="scientific">Chitinophaga pinensis</name>
    <dbReference type="NCBI Taxonomy" id="79329"/>
    <lineage>
        <taxon>Bacteria</taxon>
        <taxon>Pseudomonadati</taxon>
        <taxon>Bacteroidota</taxon>
        <taxon>Chitinophagia</taxon>
        <taxon>Chitinophagales</taxon>
        <taxon>Chitinophagaceae</taxon>
        <taxon>Chitinophaga</taxon>
    </lineage>
</organism>
<evidence type="ECO:0000313" key="5">
    <source>
        <dbReference type="Proteomes" id="UP000318815"/>
    </source>
</evidence>
<protein>
    <submittedName>
        <fullName evidence="4">D-TA family PLP-dependent enzyme</fullName>
    </submittedName>
</protein>
<dbReference type="InterPro" id="IPR042208">
    <property type="entry name" value="D-ser_dehydrat-like_sf"/>
</dbReference>
<evidence type="ECO:0000313" key="4">
    <source>
        <dbReference type="EMBL" id="TWW02117.1"/>
    </source>
</evidence>
<dbReference type="Gene3D" id="2.40.37.20">
    <property type="entry name" value="D-serine dehydratase-like domain"/>
    <property type="match status" value="1"/>
</dbReference>
<dbReference type="Pfam" id="PF14031">
    <property type="entry name" value="D-ser_dehydrat"/>
    <property type="match status" value="1"/>
</dbReference>
<dbReference type="AlphaFoldDB" id="A0A5C6LZL4"/>
<dbReference type="Gene3D" id="3.20.20.10">
    <property type="entry name" value="Alanine racemase"/>
    <property type="match status" value="1"/>
</dbReference>
<dbReference type="CDD" id="cd06821">
    <property type="entry name" value="PLPDE_III_D-TA"/>
    <property type="match status" value="1"/>
</dbReference>